<evidence type="ECO:0000256" key="3">
    <source>
        <dbReference type="ARBA" id="ARBA00004239"/>
    </source>
</evidence>
<feature type="binding site" evidence="15">
    <location>
        <position position="534"/>
    </location>
    <ligand>
        <name>Ca(2+)</name>
        <dbReference type="ChEBI" id="CHEBI:29108"/>
    </ligand>
</feature>
<evidence type="ECO:0000256" key="6">
    <source>
        <dbReference type="ARBA" id="ARBA00022670"/>
    </source>
</evidence>
<dbReference type="GO" id="GO:0008240">
    <property type="term" value="F:tripeptidyl-peptidase activity"/>
    <property type="evidence" value="ECO:0007669"/>
    <property type="project" value="UniProtKB-EC"/>
</dbReference>
<dbReference type="GO" id="GO:0004252">
    <property type="term" value="F:serine-type endopeptidase activity"/>
    <property type="evidence" value="ECO:0007669"/>
    <property type="project" value="InterPro"/>
</dbReference>
<dbReference type="Proteomes" id="UP000887226">
    <property type="component" value="Unassembled WGS sequence"/>
</dbReference>
<proteinExistence type="predicted"/>
<evidence type="ECO:0000256" key="2">
    <source>
        <dbReference type="ARBA" id="ARBA00002451"/>
    </source>
</evidence>
<evidence type="ECO:0000256" key="9">
    <source>
        <dbReference type="ARBA" id="ARBA00022801"/>
    </source>
</evidence>
<evidence type="ECO:0000256" key="11">
    <source>
        <dbReference type="ARBA" id="ARBA00022837"/>
    </source>
</evidence>
<dbReference type="GO" id="GO:0005576">
    <property type="term" value="C:extracellular region"/>
    <property type="evidence" value="ECO:0007669"/>
    <property type="project" value="UniProtKB-SubCell"/>
</dbReference>
<dbReference type="SUPFAM" id="SSF52743">
    <property type="entry name" value="Subtilisin-like"/>
    <property type="match status" value="1"/>
</dbReference>
<dbReference type="Pfam" id="PF09286">
    <property type="entry name" value="Pro-kuma_activ"/>
    <property type="match status" value="1"/>
</dbReference>
<evidence type="ECO:0000256" key="14">
    <source>
        <dbReference type="ARBA" id="ARBA00023180"/>
    </source>
</evidence>
<keyword evidence="8" id="KW-0732">Signal</keyword>
<feature type="binding site" evidence="15">
    <location>
        <position position="514"/>
    </location>
    <ligand>
        <name>Ca(2+)</name>
        <dbReference type="ChEBI" id="CHEBI:29108"/>
    </ligand>
</feature>
<gene>
    <name evidence="17" type="ORF">BJ878DRAFT_514908</name>
</gene>
<dbReference type="Gene3D" id="3.40.50.200">
    <property type="entry name" value="Peptidase S8/S53 domain"/>
    <property type="match status" value="1"/>
</dbReference>
<dbReference type="InterPro" id="IPR050819">
    <property type="entry name" value="Tripeptidyl-peptidase_I"/>
</dbReference>
<dbReference type="GO" id="GO:0046872">
    <property type="term" value="F:metal ion binding"/>
    <property type="evidence" value="ECO:0007669"/>
    <property type="project" value="UniProtKB-UniRule"/>
</dbReference>
<name>A0A9P7Z0B0_9HELO</name>
<comment type="function">
    <text evidence="2">Secreted tripeptidyl-peptidase which degrades proteins at acidic pHs and is involved in virulence.</text>
</comment>
<dbReference type="PROSITE" id="PS51695">
    <property type="entry name" value="SEDOLISIN"/>
    <property type="match status" value="1"/>
</dbReference>
<evidence type="ECO:0000256" key="13">
    <source>
        <dbReference type="ARBA" id="ARBA00023145"/>
    </source>
</evidence>
<dbReference type="SMART" id="SM00944">
    <property type="entry name" value="Pro-kuma_activ"/>
    <property type="match status" value="1"/>
</dbReference>
<dbReference type="CDD" id="cd04056">
    <property type="entry name" value="Peptidases_S53"/>
    <property type="match status" value="1"/>
</dbReference>
<keyword evidence="5" id="KW-0964">Secreted</keyword>
<keyword evidence="18" id="KW-1185">Reference proteome</keyword>
<dbReference type="PANTHER" id="PTHR14218:SF39">
    <property type="entry name" value="PEPTIDASE S53 DOMAIN-CONTAINING PROTEIN"/>
    <property type="match status" value="1"/>
</dbReference>
<dbReference type="CDD" id="cd11377">
    <property type="entry name" value="Pro-peptidase_S53"/>
    <property type="match status" value="1"/>
</dbReference>
<dbReference type="InterPro" id="IPR030400">
    <property type="entry name" value="Sedolisin_dom"/>
</dbReference>
<accession>A0A9P7Z0B0</accession>
<feature type="binding site" evidence="15">
    <location>
        <position position="513"/>
    </location>
    <ligand>
        <name>Ca(2+)</name>
        <dbReference type="ChEBI" id="CHEBI:29108"/>
    </ligand>
</feature>
<evidence type="ECO:0000256" key="15">
    <source>
        <dbReference type="PROSITE-ProRule" id="PRU01032"/>
    </source>
</evidence>
<comment type="caution">
    <text evidence="17">The sequence shown here is derived from an EMBL/GenBank/DDBJ whole genome shotgun (WGS) entry which is preliminary data.</text>
</comment>
<dbReference type="OrthoDB" id="409122at2759"/>
<dbReference type="FunFam" id="3.40.50.200:FF:000015">
    <property type="entry name" value="Tripeptidyl peptidase A"/>
    <property type="match status" value="1"/>
</dbReference>
<dbReference type="PANTHER" id="PTHR14218">
    <property type="entry name" value="PROTEASE S8 TRIPEPTIDYL PEPTIDASE I CLN2"/>
    <property type="match status" value="1"/>
</dbReference>
<dbReference type="SUPFAM" id="SSF54897">
    <property type="entry name" value="Protease propeptides/inhibitors"/>
    <property type="match status" value="1"/>
</dbReference>
<keyword evidence="7 15" id="KW-0479">Metal-binding</keyword>
<evidence type="ECO:0000256" key="5">
    <source>
        <dbReference type="ARBA" id="ARBA00022525"/>
    </source>
</evidence>
<evidence type="ECO:0000256" key="1">
    <source>
        <dbReference type="ARBA" id="ARBA00001910"/>
    </source>
</evidence>
<evidence type="ECO:0000256" key="8">
    <source>
        <dbReference type="ARBA" id="ARBA00022729"/>
    </source>
</evidence>
<keyword evidence="13" id="KW-0865">Zymogen</keyword>
<evidence type="ECO:0000313" key="18">
    <source>
        <dbReference type="Proteomes" id="UP000887226"/>
    </source>
</evidence>
<comment type="subcellular location">
    <subcellularLocation>
        <location evidence="3">Secreted</location>
        <location evidence="3">Extracellular space</location>
    </subcellularLocation>
</comment>
<dbReference type="EMBL" id="MU254062">
    <property type="protein sequence ID" value="KAG9242538.1"/>
    <property type="molecule type" value="Genomic_DNA"/>
</dbReference>
<evidence type="ECO:0000259" key="16">
    <source>
        <dbReference type="PROSITE" id="PS51695"/>
    </source>
</evidence>
<keyword evidence="14" id="KW-0325">Glycoprotein</keyword>
<dbReference type="AlphaFoldDB" id="A0A9P7Z0B0"/>
<keyword evidence="11 15" id="KW-0106">Calcium</keyword>
<organism evidence="17 18">
    <name type="scientific">Calycina marina</name>
    <dbReference type="NCBI Taxonomy" id="1763456"/>
    <lineage>
        <taxon>Eukaryota</taxon>
        <taxon>Fungi</taxon>
        <taxon>Dikarya</taxon>
        <taxon>Ascomycota</taxon>
        <taxon>Pezizomycotina</taxon>
        <taxon>Leotiomycetes</taxon>
        <taxon>Helotiales</taxon>
        <taxon>Pezizellaceae</taxon>
        <taxon>Calycina</taxon>
    </lineage>
</organism>
<comment type="caution">
    <text evidence="15">Lacks conserved residue(s) required for the propagation of feature annotation.</text>
</comment>
<keyword evidence="12" id="KW-0843">Virulence</keyword>
<evidence type="ECO:0000256" key="7">
    <source>
        <dbReference type="ARBA" id="ARBA00022723"/>
    </source>
</evidence>
<comment type="cofactor">
    <cofactor evidence="15">
        <name>Ca(2+)</name>
        <dbReference type="ChEBI" id="CHEBI:29108"/>
    </cofactor>
    <text evidence="15">Binds 1 Ca(2+) ion per subunit.</text>
</comment>
<feature type="binding site" evidence="15">
    <location>
        <position position="532"/>
    </location>
    <ligand>
        <name>Ca(2+)</name>
        <dbReference type="ChEBI" id="CHEBI:29108"/>
    </ligand>
</feature>
<dbReference type="EC" id="3.4.14.10" evidence="4"/>
<dbReference type="GO" id="GO:0006508">
    <property type="term" value="P:proteolysis"/>
    <property type="evidence" value="ECO:0007669"/>
    <property type="project" value="UniProtKB-KW"/>
</dbReference>
<keyword evidence="9" id="KW-0378">Hydrolase</keyword>
<comment type="catalytic activity">
    <reaction evidence="1">
        <text>Release of an N-terminal tripeptide from a polypeptide.</text>
        <dbReference type="EC" id="3.4.14.10"/>
    </reaction>
</comment>
<dbReference type="InterPro" id="IPR015366">
    <property type="entry name" value="S53_propep"/>
</dbReference>
<evidence type="ECO:0000256" key="4">
    <source>
        <dbReference type="ARBA" id="ARBA00012462"/>
    </source>
</evidence>
<sequence length="561" mass="61113">MDRLERHLLEVSDPKHRRYGKHLSVAEVHELMKPANDTFTLVHEWLADNDIHPSRLNYSPAKDWINMKLPVSTVERMLDAEYFVFKHEHGHQVVRAPKWSLPIHLHNHVDVIQPTTSFMKHHSSISTSFSGTSKDKRRNVYPANFPQPSTSHAGKIMQACGGSAVTSLCLRTLYGTADYMPSSMSGNLIGMANYGGEASNISDINLYMRQYRPDAYETLRRGSYIKFESVNGGENLQRQRSKQDLSLKKGQTGDLVAQTILGITSLKPLTVYSTAGISPWYQPDQAHPYNLNEPFLKWALYVIAQPLPPSVIVTAYSDDEQTVPINYARRVCGDFMALGARGVSMIFSSGDNGVGQSSYCSSNDGNQSPEFVPMFPASCPWVTTVGATKCFFPESVAGDGNSGLASGGGFSKYFIQPQFQKAAIAAYLQRLGNEHEGMFNPEGRGYPDISAQGMGIASIWNGQELIEDGTAAAAATAGAIFALVNDARLRNGLGVLGFLNPLLYTGLGNSFNDVIKGSTTGCGGRGFSASVGWDPASGWGTPNFPKICYVVTNSSVCGYVP</sequence>
<dbReference type="InterPro" id="IPR036852">
    <property type="entry name" value="Peptidase_S8/S53_dom_sf"/>
</dbReference>
<evidence type="ECO:0000256" key="12">
    <source>
        <dbReference type="ARBA" id="ARBA00023026"/>
    </source>
</evidence>
<keyword evidence="6" id="KW-0645">Protease</keyword>
<evidence type="ECO:0000256" key="10">
    <source>
        <dbReference type="ARBA" id="ARBA00022825"/>
    </source>
</evidence>
<reference evidence="17" key="1">
    <citation type="journal article" date="2021" name="IMA Fungus">
        <title>Genomic characterization of three marine fungi, including Emericellopsis atlantica sp. nov. with signatures of a generalist lifestyle and marine biomass degradation.</title>
        <authorList>
            <person name="Hagestad O.C."/>
            <person name="Hou L."/>
            <person name="Andersen J.H."/>
            <person name="Hansen E.H."/>
            <person name="Altermark B."/>
            <person name="Li C."/>
            <person name="Kuhnert E."/>
            <person name="Cox R.J."/>
            <person name="Crous P.W."/>
            <person name="Spatafora J.W."/>
            <person name="Lail K."/>
            <person name="Amirebrahimi M."/>
            <person name="Lipzen A."/>
            <person name="Pangilinan J."/>
            <person name="Andreopoulos W."/>
            <person name="Hayes R.D."/>
            <person name="Ng V."/>
            <person name="Grigoriev I.V."/>
            <person name="Jackson S.A."/>
            <person name="Sutton T.D.S."/>
            <person name="Dobson A.D.W."/>
            <person name="Rama T."/>
        </authorList>
    </citation>
    <scope>NUCLEOTIDE SEQUENCE</scope>
    <source>
        <strain evidence="17">TRa3180A</strain>
    </source>
</reference>
<evidence type="ECO:0000313" key="17">
    <source>
        <dbReference type="EMBL" id="KAG9242538.1"/>
    </source>
</evidence>
<protein>
    <recommendedName>
        <fullName evidence="4">tripeptidyl-peptidase II</fullName>
        <ecNumber evidence="4">3.4.14.10</ecNumber>
    </recommendedName>
</protein>
<keyword evidence="10" id="KW-0720">Serine protease</keyword>
<feature type="domain" description="Peptidase S53" evidence="16">
    <location>
        <begin position="164"/>
        <end position="554"/>
    </location>
</feature>